<accession>C5T003</accession>
<dbReference type="OrthoDB" id="8905548at2"/>
<sequence length="102" mass="11125">MTTACIDRLRELAESITVLSLSHLQPATRAGLQENDLSVNAYPTEFGGLVYVGSPPHRTPIETDLSLIWDISTRAGIEWLFFDAEGPVIDGLPIFDAQALTP</sequence>
<keyword evidence="3" id="KW-1185">Reference proteome</keyword>
<name>C5T003_ACIDE</name>
<dbReference type="InterPro" id="IPR046025">
    <property type="entry name" value="DUF5983"/>
</dbReference>
<dbReference type="PATRIC" id="fig|573060.9.peg.4902"/>
<dbReference type="Proteomes" id="UP000003856">
    <property type="component" value="Unassembled WGS sequence"/>
</dbReference>
<evidence type="ECO:0000313" key="3">
    <source>
        <dbReference type="Proteomes" id="UP000003856"/>
    </source>
</evidence>
<evidence type="ECO:0000313" key="2">
    <source>
        <dbReference type="EMBL" id="EER62111.1"/>
    </source>
</evidence>
<protein>
    <recommendedName>
        <fullName evidence="1">DUF5983 domain-containing protein</fullName>
    </recommendedName>
</protein>
<proteinExistence type="predicted"/>
<feature type="domain" description="DUF5983" evidence="1">
    <location>
        <begin position="17"/>
        <end position="96"/>
    </location>
</feature>
<comment type="caution">
    <text evidence="2">The sequence shown here is derived from an EMBL/GenBank/DDBJ whole genome shotgun (WGS) entry which is preliminary data.</text>
</comment>
<dbReference type="EMBL" id="ACQT01000003">
    <property type="protein sequence ID" value="EER62111.1"/>
    <property type="molecule type" value="Genomic_DNA"/>
</dbReference>
<organism evidence="2 3">
    <name type="scientific">Acidovorax delafieldii 2AN</name>
    <dbReference type="NCBI Taxonomy" id="573060"/>
    <lineage>
        <taxon>Bacteria</taxon>
        <taxon>Pseudomonadati</taxon>
        <taxon>Pseudomonadota</taxon>
        <taxon>Betaproteobacteria</taxon>
        <taxon>Burkholderiales</taxon>
        <taxon>Comamonadaceae</taxon>
        <taxon>Acidovorax</taxon>
    </lineage>
</organism>
<evidence type="ECO:0000259" key="1">
    <source>
        <dbReference type="Pfam" id="PF19419"/>
    </source>
</evidence>
<dbReference type="RefSeq" id="WP_005792877.1">
    <property type="nucleotide sequence ID" value="NZ_ACQT01000003.1"/>
</dbReference>
<gene>
    <name evidence="2" type="ORF">AcdelDRAFT_0233</name>
</gene>
<dbReference type="Pfam" id="PF19419">
    <property type="entry name" value="DUF5983"/>
    <property type="match status" value="1"/>
</dbReference>
<dbReference type="AlphaFoldDB" id="C5T003"/>
<reference evidence="2 3" key="1">
    <citation type="submission" date="2009-05" db="EMBL/GenBank/DDBJ databases">
        <title>The draft genome of Acidovorax delafieldii 2AN.</title>
        <authorList>
            <consortium name="US DOE Joint Genome Institute (JGI-PGF)"/>
            <person name="Lucas S."/>
            <person name="Copeland A."/>
            <person name="Lapidus A."/>
            <person name="Glavina del Rio T."/>
            <person name="Tice H."/>
            <person name="Bruce D."/>
            <person name="Goodwin L."/>
            <person name="Pitluck S."/>
            <person name="Larimer F."/>
            <person name="Land M.L."/>
            <person name="Hauser L."/>
            <person name="Shelobolina E.S."/>
            <person name="Picardal F."/>
            <person name="Roden E."/>
            <person name="Emerson D."/>
        </authorList>
    </citation>
    <scope>NUCLEOTIDE SEQUENCE [LARGE SCALE GENOMIC DNA]</scope>
    <source>
        <strain evidence="2 3">2AN</strain>
    </source>
</reference>